<evidence type="ECO:0000313" key="1">
    <source>
        <dbReference type="EMBL" id="GAE36391.1"/>
    </source>
</evidence>
<proteinExistence type="predicted"/>
<protein>
    <submittedName>
        <fullName evidence="1">Uncharacterized protein</fullName>
    </submittedName>
</protein>
<evidence type="ECO:0000313" key="2">
    <source>
        <dbReference type="Proteomes" id="UP000018896"/>
    </source>
</evidence>
<dbReference type="Proteomes" id="UP000018896">
    <property type="component" value="Unassembled WGS sequence"/>
</dbReference>
<dbReference type="OrthoDB" id="2619675at2"/>
<name>W4QWA9_HALA3</name>
<organism evidence="1 2">
    <name type="scientific">Halalkalibacter akibai (strain ATCC 43226 / DSM 21942 / CIP 109018 / JCM 9157 / 1139)</name>
    <name type="common">Bacillus akibai</name>
    <dbReference type="NCBI Taxonomy" id="1236973"/>
    <lineage>
        <taxon>Bacteria</taxon>
        <taxon>Bacillati</taxon>
        <taxon>Bacillota</taxon>
        <taxon>Bacilli</taxon>
        <taxon>Bacillales</taxon>
        <taxon>Bacillaceae</taxon>
        <taxon>Halalkalibacter</taxon>
    </lineage>
</organism>
<gene>
    <name evidence="1" type="ORF">JCM9157_3569</name>
</gene>
<reference evidence="1 2" key="1">
    <citation type="journal article" date="2014" name="Genome Announc.">
        <title>Draft Genome Sequences of Three Alkaliphilic Bacillus Strains, Bacillus wakoensis JCM 9140T, Bacillus akibai JCM 9157T, and Bacillus hemicellulosilyticus JCM 9152T.</title>
        <authorList>
            <person name="Yuki M."/>
            <person name="Oshima K."/>
            <person name="Suda W."/>
            <person name="Oshida Y."/>
            <person name="Kitamura K."/>
            <person name="Iida T."/>
            <person name="Hattori M."/>
            <person name="Ohkuma M."/>
        </authorList>
    </citation>
    <scope>NUCLEOTIDE SEQUENCE [LARGE SCALE GENOMIC DNA]</scope>
    <source>
        <strain evidence="1 2">JCM 9157</strain>
    </source>
</reference>
<dbReference type="eggNOG" id="ENOG5032HW0">
    <property type="taxonomic scope" value="Bacteria"/>
</dbReference>
<dbReference type="AlphaFoldDB" id="W4QWA9"/>
<sequence>MNWNSQQVDQLGEGNLHTYGRKKEFNGEFIVSITHAMGLNLARLIPFIIMTNIVRKQVTKNKDILYAEVQGQLEAGVGQTITVWRKGKDMVSFRDSGWHKIALMFFGWTLNGKNVHSYFITYKTSEIPLGEEAEEIAKTYGTYMHKGEKIRKSNRPPVSI</sequence>
<keyword evidence="2" id="KW-1185">Reference proteome</keyword>
<comment type="caution">
    <text evidence="1">The sequence shown here is derived from an EMBL/GenBank/DDBJ whole genome shotgun (WGS) entry which is preliminary data.</text>
</comment>
<accession>W4QWA9</accession>
<dbReference type="EMBL" id="BAUV01000033">
    <property type="protein sequence ID" value="GAE36391.1"/>
    <property type="molecule type" value="Genomic_DNA"/>
</dbReference>
<dbReference type="STRING" id="1236973.JCM9157_3569"/>
<dbReference type="RefSeq" id="WP_052013198.1">
    <property type="nucleotide sequence ID" value="NZ_BAUV01000033.1"/>
</dbReference>